<gene>
    <name evidence="2" type="ORF">A3G33_03520</name>
</gene>
<keyword evidence="1" id="KW-1133">Transmembrane helix</keyword>
<dbReference type="AlphaFoldDB" id="A0A1G1KTU0"/>
<proteinExistence type="predicted"/>
<reference evidence="2 3" key="1">
    <citation type="journal article" date="2016" name="Nat. Commun.">
        <title>Thousands of microbial genomes shed light on interconnected biogeochemical processes in an aquifer system.</title>
        <authorList>
            <person name="Anantharaman K."/>
            <person name="Brown C.T."/>
            <person name="Hug L.A."/>
            <person name="Sharon I."/>
            <person name="Castelle C.J."/>
            <person name="Probst A.J."/>
            <person name="Thomas B.C."/>
            <person name="Singh A."/>
            <person name="Wilkins M.J."/>
            <person name="Karaoz U."/>
            <person name="Brodie E.L."/>
            <person name="Williams K.H."/>
            <person name="Hubbard S.S."/>
            <person name="Banfield J.F."/>
        </authorList>
    </citation>
    <scope>NUCLEOTIDE SEQUENCE [LARGE SCALE GENOMIC DNA]</scope>
</reference>
<dbReference type="EMBL" id="MHFR01000051">
    <property type="protein sequence ID" value="OGW96384.1"/>
    <property type="molecule type" value="Genomic_DNA"/>
</dbReference>
<sequence>MKDKIRQNGKSSETGSILIVVLIILATLAIYGGVLVSAVYERSIHVTLEEDRLQALYLADAGLAAGINEVKSMRDRDGDGFGSIPKRKLGKGIYFAIHDPNTLSITGIGEVNDIQRRIRIFYEGI</sequence>
<dbReference type="Proteomes" id="UP000178187">
    <property type="component" value="Unassembled WGS sequence"/>
</dbReference>
<evidence type="ECO:0000256" key="1">
    <source>
        <dbReference type="SAM" id="Phobius"/>
    </source>
</evidence>
<protein>
    <recommendedName>
        <fullName evidence="4">Type 4 fimbrial biogenesis protein PilX N-terminal domain-containing protein</fullName>
    </recommendedName>
</protein>
<evidence type="ECO:0000313" key="2">
    <source>
        <dbReference type="EMBL" id="OGW96384.1"/>
    </source>
</evidence>
<evidence type="ECO:0008006" key="4">
    <source>
        <dbReference type="Google" id="ProtNLM"/>
    </source>
</evidence>
<evidence type="ECO:0000313" key="3">
    <source>
        <dbReference type="Proteomes" id="UP000178187"/>
    </source>
</evidence>
<name>A0A1G1KTU0_9BACT</name>
<keyword evidence="1" id="KW-0472">Membrane</keyword>
<feature type="transmembrane region" description="Helical" evidence="1">
    <location>
        <begin position="16"/>
        <end position="40"/>
    </location>
</feature>
<comment type="caution">
    <text evidence="2">The sequence shown here is derived from an EMBL/GenBank/DDBJ whole genome shotgun (WGS) entry which is preliminary data.</text>
</comment>
<accession>A0A1G1KTU0</accession>
<keyword evidence="1" id="KW-0812">Transmembrane</keyword>
<organism evidence="2 3">
    <name type="scientific">Candidatus Danuiimicrobium aquiferis</name>
    <dbReference type="NCBI Taxonomy" id="1801832"/>
    <lineage>
        <taxon>Bacteria</taxon>
        <taxon>Pseudomonadati</taxon>
        <taxon>Candidatus Omnitrophota</taxon>
        <taxon>Candidatus Danuiimicrobium</taxon>
    </lineage>
</organism>